<evidence type="ECO:0000259" key="3">
    <source>
        <dbReference type="PROSITE" id="PS50887"/>
    </source>
</evidence>
<proteinExistence type="predicted"/>
<dbReference type="PANTHER" id="PTHR33121">
    <property type="entry name" value="CYCLIC DI-GMP PHOSPHODIESTERASE PDEF"/>
    <property type="match status" value="1"/>
</dbReference>
<dbReference type="InterPro" id="IPR001633">
    <property type="entry name" value="EAL_dom"/>
</dbReference>
<dbReference type="SUPFAM" id="SSF55073">
    <property type="entry name" value="Nucleotide cyclase"/>
    <property type="match status" value="1"/>
</dbReference>
<dbReference type="SMART" id="SM00267">
    <property type="entry name" value="GGDEF"/>
    <property type="match status" value="1"/>
</dbReference>
<reference evidence="4 5" key="1">
    <citation type="journal article" date="2020" name="New Microbes New Infect">
        <title>Sellimonas caecigallum sp. nov., description and genome sequence of a new member of the Sellimonas genus isolated from the cecum of feral chicken.</title>
        <authorList>
            <person name="Wongkuna S."/>
            <person name="Ghimire S."/>
            <person name="Antony L."/>
            <person name="Chankhamhaengdecha S."/>
            <person name="Janvilisri T."/>
            <person name="Scaria J."/>
        </authorList>
    </citation>
    <scope>NUCLEOTIDE SEQUENCE [LARGE SCALE GENOMIC DNA]</scope>
    <source>
        <strain evidence="4 5">SW451</strain>
    </source>
</reference>
<dbReference type="PROSITE" id="PS50887">
    <property type="entry name" value="GGDEF"/>
    <property type="match status" value="1"/>
</dbReference>
<organism evidence="4 5">
    <name type="scientific">Sellimonas caecigallum</name>
    <dbReference type="NCBI Taxonomy" id="2592333"/>
    <lineage>
        <taxon>Bacteria</taxon>
        <taxon>Bacillati</taxon>
        <taxon>Bacillota</taxon>
        <taxon>Clostridia</taxon>
        <taxon>Lachnospirales</taxon>
        <taxon>Lachnospiraceae</taxon>
        <taxon>Sellimonas</taxon>
    </lineage>
</organism>
<dbReference type="RefSeq" id="WP_221919226.1">
    <property type="nucleotide sequence ID" value="NZ_CP173660.1"/>
</dbReference>
<evidence type="ECO:0000313" key="5">
    <source>
        <dbReference type="Proteomes" id="UP000779049"/>
    </source>
</evidence>
<dbReference type="InterPro" id="IPR050706">
    <property type="entry name" value="Cyclic-di-GMP_PDE-like"/>
</dbReference>
<dbReference type="NCBIfam" id="TIGR00254">
    <property type="entry name" value="GGDEF"/>
    <property type="match status" value="1"/>
</dbReference>
<dbReference type="Gene3D" id="3.30.450.20">
    <property type="entry name" value="PAS domain"/>
    <property type="match status" value="1"/>
</dbReference>
<keyword evidence="1" id="KW-0812">Transmembrane</keyword>
<evidence type="ECO:0000313" key="4">
    <source>
        <dbReference type="EMBL" id="MBY0757808.1"/>
    </source>
</evidence>
<feature type="transmembrane region" description="Helical" evidence="1">
    <location>
        <begin position="259"/>
        <end position="280"/>
    </location>
</feature>
<comment type="caution">
    <text evidence="4">The sequence shown here is derived from an EMBL/GenBank/DDBJ whole genome shotgun (WGS) entry which is preliminary data.</text>
</comment>
<dbReference type="SUPFAM" id="SSF141868">
    <property type="entry name" value="EAL domain-like"/>
    <property type="match status" value="1"/>
</dbReference>
<dbReference type="Pfam" id="PF00990">
    <property type="entry name" value="GGDEF"/>
    <property type="match status" value="1"/>
</dbReference>
<feature type="domain" description="GGDEF" evidence="3">
    <location>
        <begin position="319"/>
        <end position="448"/>
    </location>
</feature>
<dbReference type="InterPro" id="IPR035919">
    <property type="entry name" value="EAL_sf"/>
</dbReference>
<dbReference type="Gene3D" id="3.30.70.270">
    <property type="match status" value="1"/>
</dbReference>
<keyword evidence="5" id="KW-1185">Reference proteome</keyword>
<dbReference type="InterPro" id="IPR000160">
    <property type="entry name" value="GGDEF_dom"/>
</dbReference>
<keyword evidence="1" id="KW-0472">Membrane</keyword>
<dbReference type="PROSITE" id="PS50883">
    <property type="entry name" value="EAL"/>
    <property type="match status" value="1"/>
</dbReference>
<accession>A0ABS7L444</accession>
<dbReference type="EMBL" id="VIRV01000001">
    <property type="protein sequence ID" value="MBY0757808.1"/>
    <property type="molecule type" value="Genomic_DNA"/>
</dbReference>
<sequence>MKEIKEDAVRISRKAKILMAFVLLLVVLAGAFTYFHFQRRILSAVKQQADYTLQNVSIQNAKLVETRFYDLKNLLRSIAEEIGRTENENTESIVDTLKSYARHMGMYNMGIIDREGMCRTTKGEVLDLSGQAYFKENMEGKEVVTDKRLSQGGKEEGHIFTVPVRKDGEVKMVVSAVYRASDFLRLINIQSFDGKGGSLILTEETDNGETKEGTLFRFQKGKESYMACEHDLSINNWRLLSYVQEDYLYRHTKTLKENIFVLVLLLYLLLVVVSVMYMTVYQKFQKRILDIVFRDRLLGEWNYRYFRQQFSKLSSEDKKDRYLVNFDVDKFKMMNLLYGKEKSDDVLRKIYQIFRNTLPEEALYRYHSDIFVAVIKGNKKEEVCCKLECFWKKVQKEMDEGRIVQCTMSFGICPLCEFGDIGIIYSNAVLAKHKAKRSITEKYSFYEDIVKEEIESKNIEMDFKEALKEKQFHVVYQPQVDMRTGMICGAEALVRWKKKDGTQVSPAKFIPVFEATGQIVELDEEVVRLVCADICEAKNQGLSMGIVSVNLSKLHIIKEGIADRISQLTKLYGVDAAELSFEITESAEKCHGKKEMDKLVDSLHQMGFQVEMDDYGTGSSTLQSLADTHFDVLKLDRSFVNLIGIRKMNIILQSTIRMAKELRMIVVAEGVETKEQACFLVRNHCFIAQGYYFYRPLSKEQYLEKRKKQTWKEHEEN</sequence>
<dbReference type="CDD" id="cd01948">
    <property type="entry name" value="EAL"/>
    <property type="match status" value="1"/>
</dbReference>
<evidence type="ECO:0000259" key="2">
    <source>
        <dbReference type="PROSITE" id="PS50883"/>
    </source>
</evidence>
<dbReference type="InterPro" id="IPR029787">
    <property type="entry name" value="Nucleotide_cyclase"/>
</dbReference>
<name>A0ABS7L444_9FIRM</name>
<dbReference type="SMART" id="SM00052">
    <property type="entry name" value="EAL"/>
    <property type="match status" value="1"/>
</dbReference>
<dbReference type="Pfam" id="PF00563">
    <property type="entry name" value="EAL"/>
    <property type="match status" value="1"/>
</dbReference>
<keyword evidence="1" id="KW-1133">Transmembrane helix</keyword>
<gene>
    <name evidence="4" type="ORF">FLB61_01610</name>
</gene>
<dbReference type="InterPro" id="IPR043128">
    <property type="entry name" value="Rev_trsase/Diguanyl_cyclase"/>
</dbReference>
<feature type="domain" description="EAL" evidence="2">
    <location>
        <begin position="456"/>
        <end position="710"/>
    </location>
</feature>
<dbReference type="Gene3D" id="3.20.20.450">
    <property type="entry name" value="EAL domain"/>
    <property type="match status" value="1"/>
</dbReference>
<evidence type="ECO:0000256" key="1">
    <source>
        <dbReference type="SAM" id="Phobius"/>
    </source>
</evidence>
<dbReference type="PANTHER" id="PTHR33121:SF70">
    <property type="entry name" value="SIGNALING PROTEIN YKOW"/>
    <property type="match status" value="1"/>
</dbReference>
<protein>
    <submittedName>
        <fullName evidence="4">EAL domain-containing protein</fullName>
    </submittedName>
</protein>
<feature type="transmembrane region" description="Helical" evidence="1">
    <location>
        <begin position="17"/>
        <end position="37"/>
    </location>
</feature>
<dbReference type="Proteomes" id="UP000779049">
    <property type="component" value="Unassembled WGS sequence"/>
</dbReference>